<dbReference type="Gene3D" id="3.30.70.270">
    <property type="match status" value="1"/>
</dbReference>
<name>A0A645GW03_9ZZZZ</name>
<protein>
    <submittedName>
        <fullName evidence="2">Putative diguanylate cyclase DgcE</fullName>
        <ecNumber evidence="2">2.7.7.65</ecNumber>
    </submittedName>
</protein>
<dbReference type="InterPro" id="IPR029787">
    <property type="entry name" value="Nucleotide_cyclase"/>
</dbReference>
<evidence type="ECO:0000259" key="1">
    <source>
        <dbReference type="PROSITE" id="PS50887"/>
    </source>
</evidence>
<proteinExistence type="predicted"/>
<dbReference type="CDD" id="cd01949">
    <property type="entry name" value="GGDEF"/>
    <property type="match status" value="1"/>
</dbReference>
<dbReference type="NCBIfam" id="TIGR00254">
    <property type="entry name" value="GGDEF"/>
    <property type="match status" value="1"/>
</dbReference>
<keyword evidence="2" id="KW-0808">Transferase</keyword>
<dbReference type="SMART" id="SM00267">
    <property type="entry name" value="GGDEF"/>
    <property type="match status" value="1"/>
</dbReference>
<comment type="caution">
    <text evidence="2">The sequence shown here is derived from an EMBL/GenBank/DDBJ whole genome shotgun (WGS) entry which is preliminary data.</text>
</comment>
<accession>A0A645GW03</accession>
<dbReference type="GO" id="GO:0005886">
    <property type="term" value="C:plasma membrane"/>
    <property type="evidence" value="ECO:0007669"/>
    <property type="project" value="TreeGrafter"/>
</dbReference>
<dbReference type="PROSITE" id="PS50887">
    <property type="entry name" value="GGDEF"/>
    <property type="match status" value="1"/>
</dbReference>
<dbReference type="InterPro" id="IPR043128">
    <property type="entry name" value="Rev_trsase/Diguanyl_cyclase"/>
</dbReference>
<keyword evidence="2" id="KW-0548">Nucleotidyltransferase</keyword>
<dbReference type="GO" id="GO:0043709">
    <property type="term" value="P:cell adhesion involved in single-species biofilm formation"/>
    <property type="evidence" value="ECO:0007669"/>
    <property type="project" value="TreeGrafter"/>
</dbReference>
<dbReference type="PANTHER" id="PTHR45138">
    <property type="entry name" value="REGULATORY COMPONENTS OF SENSORY TRANSDUCTION SYSTEM"/>
    <property type="match status" value="1"/>
</dbReference>
<dbReference type="InterPro" id="IPR050469">
    <property type="entry name" value="Diguanylate_Cyclase"/>
</dbReference>
<dbReference type="InterPro" id="IPR000160">
    <property type="entry name" value="GGDEF_dom"/>
</dbReference>
<feature type="domain" description="GGDEF" evidence="1">
    <location>
        <begin position="1"/>
        <end position="115"/>
    </location>
</feature>
<dbReference type="Pfam" id="PF00990">
    <property type="entry name" value="GGDEF"/>
    <property type="match status" value="1"/>
</dbReference>
<dbReference type="GO" id="GO:0052621">
    <property type="term" value="F:diguanylate cyclase activity"/>
    <property type="evidence" value="ECO:0007669"/>
    <property type="project" value="UniProtKB-EC"/>
</dbReference>
<dbReference type="EC" id="2.7.7.65" evidence="2"/>
<sequence>MDHSYGDELIITVAEVMKKQIRDEDLAVRLGGDEFLILFKDVDADESEKIWSRIVANFNEINEKEKRPYIISASHGIIEYDNNQKRAIDDLITKADEKMYLEKEEIKRDLNVIRPKV</sequence>
<organism evidence="2">
    <name type="scientific">bioreactor metagenome</name>
    <dbReference type="NCBI Taxonomy" id="1076179"/>
    <lineage>
        <taxon>unclassified sequences</taxon>
        <taxon>metagenomes</taxon>
        <taxon>ecological metagenomes</taxon>
    </lineage>
</organism>
<dbReference type="EMBL" id="VSSQ01082441">
    <property type="protein sequence ID" value="MPN31061.1"/>
    <property type="molecule type" value="Genomic_DNA"/>
</dbReference>
<dbReference type="PANTHER" id="PTHR45138:SF9">
    <property type="entry name" value="DIGUANYLATE CYCLASE DGCM-RELATED"/>
    <property type="match status" value="1"/>
</dbReference>
<reference evidence="2" key="1">
    <citation type="submission" date="2019-08" db="EMBL/GenBank/DDBJ databases">
        <authorList>
            <person name="Kucharzyk K."/>
            <person name="Murdoch R.W."/>
            <person name="Higgins S."/>
            <person name="Loffler F."/>
        </authorList>
    </citation>
    <scope>NUCLEOTIDE SEQUENCE</scope>
</reference>
<dbReference type="AlphaFoldDB" id="A0A645GW03"/>
<dbReference type="SUPFAM" id="SSF55073">
    <property type="entry name" value="Nucleotide cyclase"/>
    <property type="match status" value="1"/>
</dbReference>
<gene>
    <name evidence="2" type="primary">dgcE_4</name>
    <name evidence="2" type="ORF">SDC9_178534</name>
</gene>
<dbReference type="GO" id="GO:1902201">
    <property type="term" value="P:negative regulation of bacterial-type flagellum-dependent cell motility"/>
    <property type="evidence" value="ECO:0007669"/>
    <property type="project" value="TreeGrafter"/>
</dbReference>
<evidence type="ECO:0000313" key="2">
    <source>
        <dbReference type="EMBL" id="MPN31061.1"/>
    </source>
</evidence>